<dbReference type="OrthoDB" id="9762833at2"/>
<name>A0A1T4XHG7_9FIRM</name>
<proteinExistence type="predicted"/>
<keyword evidence="4 6" id="KW-1133">Transmembrane helix</keyword>
<dbReference type="Pfam" id="PF00209">
    <property type="entry name" value="SNF"/>
    <property type="match status" value="2"/>
</dbReference>
<organism evidence="7 8">
    <name type="scientific">Gemmiger formicilis</name>
    <dbReference type="NCBI Taxonomy" id="745368"/>
    <lineage>
        <taxon>Bacteria</taxon>
        <taxon>Bacillati</taxon>
        <taxon>Bacillota</taxon>
        <taxon>Clostridia</taxon>
        <taxon>Eubacteriales</taxon>
        <taxon>Gemmiger</taxon>
    </lineage>
</organism>
<dbReference type="PRINTS" id="PR00176">
    <property type="entry name" value="NANEUSMPORT"/>
</dbReference>
<dbReference type="InterPro" id="IPR037272">
    <property type="entry name" value="SNS_sf"/>
</dbReference>
<dbReference type="STRING" id="745368.SAMN02745178_01902"/>
<feature type="transmembrane region" description="Helical" evidence="6">
    <location>
        <begin position="422"/>
        <end position="444"/>
    </location>
</feature>
<dbReference type="CDD" id="cd10336">
    <property type="entry name" value="SLC6sbd_Tyt1-Like"/>
    <property type="match status" value="1"/>
</dbReference>
<dbReference type="GO" id="GO:0016020">
    <property type="term" value="C:membrane"/>
    <property type="evidence" value="ECO:0007669"/>
    <property type="project" value="UniProtKB-SubCell"/>
</dbReference>
<feature type="transmembrane region" description="Helical" evidence="6">
    <location>
        <begin position="12"/>
        <end position="31"/>
    </location>
</feature>
<dbReference type="EMBL" id="FUYF01000010">
    <property type="protein sequence ID" value="SKA88969.1"/>
    <property type="molecule type" value="Genomic_DNA"/>
</dbReference>
<evidence type="ECO:0000256" key="4">
    <source>
        <dbReference type="ARBA" id="ARBA00022989"/>
    </source>
</evidence>
<keyword evidence="8" id="KW-1185">Reference proteome</keyword>
<evidence type="ECO:0000256" key="2">
    <source>
        <dbReference type="ARBA" id="ARBA00022448"/>
    </source>
</evidence>
<evidence type="ECO:0000256" key="1">
    <source>
        <dbReference type="ARBA" id="ARBA00004141"/>
    </source>
</evidence>
<dbReference type="InterPro" id="IPR047218">
    <property type="entry name" value="YocR/YhdH-like"/>
</dbReference>
<feature type="transmembrane region" description="Helical" evidence="6">
    <location>
        <begin position="136"/>
        <end position="155"/>
    </location>
</feature>
<feature type="transmembrane region" description="Helical" evidence="6">
    <location>
        <begin position="296"/>
        <end position="324"/>
    </location>
</feature>
<keyword evidence="5 6" id="KW-0472">Membrane</keyword>
<dbReference type="InterPro" id="IPR000175">
    <property type="entry name" value="Na/ntran_symport"/>
</dbReference>
<evidence type="ECO:0000256" key="6">
    <source>
        <dbReference type="SAM" id="Phobius"/>
    </source>
</evidence>
<keyword evidence="3 6" id="KW-0812">Transmembrane</keyword>
<feature type="transmembrane region" description="Helical" evidence="6">
    <location>
        <begin position="371"/>
        <end position="393"/>
    </location>
</feature>
<feature type="transmembrane region" description="Helical" evidence="6">
    <location>
        <begin position="86"/>
        <end position="116"/>
    </location>
</feature>
<gene>
    <name evidence="7" type="ORF">SAMN02745178_01902</name>
</gene>
<dbReference type="PANTHER" id="PTHR42948:SF1">
    <property type="entry name" value="TRANSPORTER"/>
    <property type="match status" value="1"/>
</dbReference>
<feature type="transmembrane region" description="Helical" evidence="6">
    <location>
        <begin position="336"/>
        <end position="359"/>
    </location>
</feature>
<dbReference type="PROSITE" id="PS50267">
    <property type="entry name" value="NA_NEUROTRAN_SYMP_3"/>
    <property type="match status" value="1"/>
</dbReference>
<evidence type="ECO:0000313" key="7">
    <source>
        <dbReference type="EMBL" id="SKA88969.1"/>
    </source>
</evidence>
<feature type="transmembrane region" description="Helical" evidence="6">
    <location>
        <begin position="209"/>
        <end position="235"/>
    </location>
</feature>
<dbReference type="GeneID" id="93338356"/>
<evidence type="ECO:0000313" key="8">
    <source>
        <dbReference type="Proteomes" id="UP000190286"/>
    </source>
</evidence>
<dbReference type="NCBIfam" id="NF037979">
    <property type="entry name" value="Na_transp"/>
    <property type="match status" value="1"/>
</dbReference>
<dbReference type="RefSeq" id="WP_078784813.1">
    <property type="nucleotide sequence ID" value="NZ_DBFADL010000080.1"/>
</dbReference>
<sequence length="445" mass="48639">MNERERLSSRLGFIMLSAGCAIGCGNVWKFPWMCGQNGGGSFMLLYILCLLVLGLPVMIMEFAVGRAAQASPVTMYQRLEKPGHKWGVFGVVSLIGNIAIMAFYTVVTGWILYYFVKFLTGQHADFGFAQMIADPGLNVTYLLVVVIAAFVLLSFNLQGGLERVTKYMMSALLVLMLVLAVHSLTFAGAAEGLRFYLVPDFSAIDGGVIVAAMNQAFFSLSVGMGGMAIFGSYIGKDHALMGESLRVIFLDTFVAVLAGIVIFPACFTYGLEVTAGPSLLFDTMAGVFGNMAGGRWWGALFFLFMVFAALSTVLGVCENILAMVRELTGWSRPKGCVVCGVGIFLLALTTALGYSVLHFQPFAPGSAWLDFWDFIVSNNVLPLGSLVLALFCCNRFGWGWDNFVAEANTGRGLKVRPWMKPIFKYFVPGAILFIYIYGMVTFHWR</sequence>
<dbReference type="SUPFAM" id="SSF161070">
    <property type="entry name" value="SNF-like"/>
    <property type="match status" value="1"/>
</dbReference>
<keyword evidence="2" id="KW-0813">Transport</keyword>
<dbReference type="PANTHER" id="PTHR42948">
    <property type="entry name" value="TRANSPORTER"/>
    <property type="match status" value="1"/>
</dbReference>
<evidence type="ECO:0000256" key="5">
    <source>
        <dbReference type="ARBA" id="ARBA00023136"/>
    </source>
</evidence>
<feature type="transmembrane region" description="Helical" evidence="6">
    <location>
        <begin position="247"/>
        <end position="271"/>
    </location>
</feature>
<feature type="transmembrane region" description="Helical" evidence="6">
    <location>
        <begin position="43"/>
        <end position="65"/>
    </location>
</feature>
<evidence type="ECO:0000256" key="3">
    <source>
        <dbReference type="ARBA" id="ARBA00022692"/>
    </source>
</evidence>
<reference evidence="7 8" key="1">
    <citation type="submission" date="2017-02" db="EMBL/GenBank/DDBJ databases">
        <authorList>
            <person name="Peterson S.W."/>
        </authorList>
    </citation>
    <scope>NUCLEOTIDE SEQUENCE [LARGE SCALE GENOMIC DNA]</scope>
    <source>
        <strain evidence="7 8">ATCC 27749</strain>
    </source>
</reference>
<feature type="transmembrane region" description="Helical" evidence="6">
    <location>
        <begin position="167"/>
        <end position="189"/>
    </location>
</feature>
<dbReference type="AlphaFoldDB" id="A0A1T4XHG7"/>
<comment type="subcellular location">
    <subcellularLocation>
        <location evidence="1">Membrane</location>
        <topology evidence="1">Multi-pass membrane protein</topology>
    </subcellularLocation>
</comment>
<protein>
    <submittedName>
        <fullName evidence="7">Neurotransmitter:Na+ symporter, NSS family</fullName>
    </submittedName>
</protein>
<dbReference type="Proteomes" id="UP000190286">
    <property type="component" value="Unassembled WGS sequence"/>
</dbReference>
<accession>A0A1T4XHG7</accession>